<evidence type="ECO:0000256" key="5">
    <source>
        <dbReference type="ARBA" id="ARBA00023163"/>
    </source>
</evidence>
<evidence type="ECO:0000256" key="2">
    <source>
        <dbReference type="ARBA" id="ARBA00023015"/>
    </source>
</evidence>
<dbReference type="STRING" id="10181.G5BTZ9"/>
<feature type="region of interest" description="Disordered" evidence="8">
    <location>
        <begin position="503"/>
        <end position="618"/>
    </location>
</feature>
<dbReference type="FunCoup" id="G5BTZ9">
    <property type="interactions" value="1696"/>
</dbReference>
<keyword evidence="5" id="KW-0804">Transcription</keyword>
<dbReference type="GO" id="GO:0080135">
    <property type="term" value="P:regulation of cellular response to stress"/>
    <property type="evidence" value="ECO:0007669"/>
    <property type="project" value="UniProtKB-ARBA"/>
</dbReference>
<dbReference type="PROSITE" id="PS50217">
    <property type="entry name" value="BZIP"/>
    <property type="match status" value="1"/>
</dbReference>
<keyword evidence="4" id="KW-0010">Activator</keyword>
<feature type="compositionally biased region" description="Polar residues" evidence="8">
    <location>
        <begin position="561"/>
        <end position="577"/>
    </location>
</feature>
<dbReference type="PANTHER" id="PTHR24411:SF3">
    <property type="entry name" value="NUCLEAR FACTOR ERYTHROID 2-RELATED FACTOR 2"/>
    <property type="match status" value="1"/>
</dbReference>
<dbReference type="Pfam" id="PF03131">
    <property type="entry name" value="bZIP_Maf"/>
    <property type="match status" value="1"/>
</dbReference>
<evidence type="ECO:0000256" key="7">
    <source>
        <dbReference type="SAM" id="Coils"/>
    </source>
</evidence>
<dbReference type="GO" id="GO:0005634">
    <property type="term" value="C:nucleus"/>
    <property type="evidence" value="ECO:0007669"/>
    <property type="project" value="UniProtKB-ARBA"/>
</dbReference>
<feature type="compositionally biased region" description="Polar residues" evidence="8">
    <location>
        <begin position="503"/>
        <end position="522"/>
    </location>
</feature>
<dbReference type="Proteomes" id="UP000006813">
    <property type="component" value="Unassembled WGS sequence"/>
</dbReference>
<evidence type="ECO:0000256" key="3">
    <source>
        <dbReference type="ARBA" id="ARBA00023125"/>
    </source>
</evidence>
<feature type="coiled-coil region" evidence="7">
    <location>
        <begin position="684"/>
        <end position="711"/>
    </location>
</feature>
<dbReference type="InterPro" id="IPR008917">
    <property type="entry name" value="TF_DNA-bd_sf"/>
</dbReference>
<evidence type="ECO:0000259" key="9">
    <source>
        <dbReference type="PROSITE" id="PS50217"/>
    </source>
</evidence>
<dbReference type="SUPFAM" id="SSF57959">
    <property type="entry name" value="Leucine zipper domain"/>
    <property type="match status" value="1"/>
</dbReference>
<evidence type="ECO:0000256" key="1">
    <source>
        <dbReference type="ARBA" id="ARBA00008157"/>
    </source>
</evidence>
<feature type="domain" description="BZIP" evidence="9">
    <location>
        <begin position="666"/>
        <end position="729"/>
    </location>
</feature>
<accession>G5BTZ9</accession>
<dbReference type="InterPro" id="IPR004827">
    <property type="entry name" value="bZIP"/>
</dbReference>
<evidence type="ECO:0000256" key="4">
    <source>
        <dbReference type="ARBA" id="ARBA00023159"/>
    </source>
</evidence>
<proteinExistence type="inferred from homology"/>
<dbReference type="GO" id="GO:0000978">
    <property type="term" value="F:RNA polymerase II cis-regulatory region sequence-specific DNA binding"/>
    <property type="evidence" value="ECO:0007669"/>
    <property type="project" value="InterPro"/>
</dbReference>
<comment type="similarity">
    <text evidence="1">Belongs to the bZIP family. CNC subfamily.</text>
</comment>
<dbReference type="eggNOG" id="KOG3863">
    <property type="taxonomic scope" value="Eukaryota"/>
</dbReference>
<feature type="compositionally biased region" description="Basic and acidic residues" evidence="8">
    <location>
        <begin position="589"/>
        <end position="599"/>
    </location>
</feature>
<dbReference type="EMBL" id="JH171883">
    <property type="protein sequence ID" value="EHB12783.1"/>
    <property type="molecule type" value="Genomic_DNA"/>
</dbReference>
<dbReference type="Gene3D" id="1.10.880.10">
    <property type="entry name" value="Transcription factor, Skn-1-like, DNA-binding domain"/>
    <property type="match status" value="1"/>
</dbReference>
<keyword evidence="2" id="KW-0805">Transcription regulation</keyword>
<dbReference type="GO" id="GO:0034599">
    <property type="term" value="P:cellular response to oxidative stress"/>
    <property type="evidence" value="ECO:0007669"/>
    <property type="project" value="TreeGrafter"/>
</dbReference>
<evidence type="ECO:0000256" key="8">
    <source>
        <dbReference type="SAM" id="MobiDB-lite"/>
    </source>
</evidence>
<dbReference type="FunFam" id="1.10.880.10:FF:000001">
    <property type="entry name" value="Nuclear factor erythroid 2-related factor 2"/>
    <property type="match status" value="1"/>
</dbReference>
<keyword evidence="3" id="KW-0238">DNA-binding</keyword>
<dbReference type="CDD" id="cd14720">
    <property type="entry name" value="bZIP_NFE2-like"/>
    <property type="match status" value="1"/>
</dbReference>
<evidence type="ECO:0000256" key="6">
    <source>
        <dbReference type="ARBA" id="ARBA00023242"/>
    </source>
</evidence>
<reference evidence="10 11" key="1">
    <citation type="journal article" date="2011" name="Nature">
        <title>Genome sequencing reveals insights into physiology and longevity of the naked mole rat.</title>
        <authorList>
            <person name="Kim E.B."/>
            <person name="Fang X."/>
            <person name="Fushan A.A."/>
            <person name="Huang Z."/>
            <person name="Lobanov A.V."/>
            <person name="Han L."/>
            <person name="Marino S.M."/>
            <person name="Sun X."/>
            <person name="Turanov A.A."/>
            <person name="Yang P."/>
            <person name="Yim S.H."/>
            <person name="Zhao X."/>
            <person name="Kasaikina M.V."/>
            <person name="Stoletzki N."/>
            <person name="Peng C."/>
            <person name="Polak P."/>
            <person name="Xiong Z."/>
            <person name="Kiezun A."/>
            <person name="Zhu Y."/>
            <person name="Chen Y."/>
            <person name="Kryukov G.V."/>
            <person name="Zhang Q."/>
            <person name="Peshkin L."/>
            <person name="Yang L."/>
            <person name="Bronson R.T."/>
            <person name="Buffenstein R."/>
            <person name="Wang B."/>
            <person name="Han C."/>
            <person name="Li Q."/>
            <person name="Chen L."/>
            <person name="Zhao W."/>
            <person name="Sunyaev S.R."/>
            <person name="Park T.J."/>
            <person name="Zhang G."/>
            <person name="Wang J."/>
            <person name="Gladyshev V.N."/>
        </authorList>
    </citation>
    <scope>NUCLEOTIDE SEQUENCE [LARGE SCALE GENOMIC DNA]</scope>
</reference>
<dbReference type="PROSITE" id="PS00036">
    <property type="entry name" value="BZIP_BASIC"/>
    <property type="match status" value="1"/>
</dbReference>
<feature type="region of interest" description="Disordered" evidence="8">
    <location>
        <begin position="66"/>
        <end position="85"/>
    </location>
</feature>
<dbReference type="InterPro" id="IPR004826">
    <property type="entry name" value="bZIP_Maf"/>
</dbReference>
<keyword evidence="6" id="KW-0539">Nucleus</keyword>
<dbReference type="InterPro" id="IPR047167">
    <property type="entry name" value="NFE2-like"/>
</dbReference>
<organism evidence="10 11">
    <name type="scientific">Heterocephalus glaber</name>
    <name type="common">Naked mole rat</name>
    <dbReference type="NCBI Taxonomy" id="10181"/>
    <lineage>
        <taxon>Eukaryota</taxon>
        <taxon>Metazoa</taxon>
        <taxon>Chordata</taxon>
        <taxon>Craniata</taxon>
        <taxon>Vertebrata</taxon>
        <taxon>Euteleostomi</taxon>
        <taxon>Mammalia</taxon>
        <taxon>Eutheria</taxon>
        <taxon>Euarchontoglires</taxon>
        <taxon>Glires</taxon>
        <taxon>Rodentia</taxon>
        <taxon>Hystricomorpha</taxon>
        <taxon>Bathyergidae</taxon>
        <taxon>Heterocephalus</taxon>
    </lineage>
</organism>
<dbReference type="PANTHER" id="PTHR24411">
    <property type="entry name" value="NUCLEAR FACTOR ERYTHROID 2-RELATED FACTOR"/>
    <property type="match status" value="1"/>
</dbReference>
<evidence type="ECO:0000313" key="10">
    <source>
        <dbReference type="EMBL" id="EHB12783.1"/>
    </source>
</evidence>
<dbReference type="InterPro" id="IPR046347">
    <property type="entry name" value="bZIP_sf"/>
</dbReference>
<sequence>MCLVTGALSGELRSPALRAPALRPWSHDLRRRRLRGGALAPPAVEGRALRRPVNPSDHAPAALIEETQRSGGRRESHRVPCALQSPDVRRPAEPRALPASAPRSAVGMRKRLRTSRIPVTVIKERTGFAVWRAAFRTKYTWLTYKTTYLSFEKVRVLTVFTFQFCFIFASCFAVCRQAQRGRFPDMDLIDILWRQDIDLGASREVFDFSQRQKEYELEKQKKLEKERQEQLQKEQEKAFFAQLQLDEETGEFLPIQPAQHIQPETSGSADYSQVAHIPKPDALYFDDCMQLLAETFPLVDDDEVSSPTFQSLVPDIPNHIESPVFTAPNQSQSPETPLEIAMGDIDNTQQDIEEIWQELFSIPELQCLNIENDKLVETTMVPSPESKLTEIDNSYFYSSVPSLEKVVGSCSPEFLNAFEDSFSSILSTEDPNQLTVNSLNSNSTLSTDFGDEFYSAFIAEPSISNSMPSSATVSQSFSELLYGPIDVSDLSLCKAFNKNHSESTAEFNDSDSGISLNTSPSIASPEHSVASSIYGDPPPGFSDSEMEELDSAPGSVEPNGPKTQPVYSSGDTVQPLSPSRGHSAPVHDAQCEDTPKKELPVSPGHRKTPFTKDKHSSRLEAHLTRDELRAKALHIPFPVEKIINLPVDDFNEMMSKEQFSEAQVALIRDIRRRGKNKVAAQNCRKRKLENIVELEQDLGHLKDEKEKLLREKGENDKSLHQLKKQLSTLYLEVFSMLRDEDGQPYSPSEYSLQQTRDGNVFLVPKSKRADVKKN</sequence>
<dbReference type="AlphaFoldDB" id="G5BTZ9"/>
<dbReference type="InParanoid" id="G5BTZ9"/>
<gene>
    <name evidence="10" type="ORF">GW7_13686</name>
</gene>
<feature type="compositionally biased region" description="Basic and acidic residues" evidence="8">
    <location>
        <begin position="66"/>
        <end position="78"/>
    </location>
</feature>
<protein>
    <submittedName>
        <fullName evidence="10">Nuclear factor erythroid 2-related factor 2</fullName>
    </submittedName>
</protein>
<dbReference type="SMART" id="SM00338">
    <property type="entry name" value="BRLZ"/>
    <property type="match status" value="1"/>
</dbReference>
<keyword evidence="7" id="KW-0175">Coiled coil</keyword>
<name>G5BTZ9_HETGA</name>
<evidence type="ECO:0000313" key="11">
    <source>
        <dbReference type="Proteomes" id="UP000006813"/>
    </source>
</evidence>
<dbReference type="SUPFAM" id="SSF47454">
    <property type="entry name" value="A DNA-binding domain in eukaryotic transcription factors"/>
    <property type="match status" value="1"/>
</dbReference>
<dbReference type="GO" id="GO:0000981">
    <property type="term" value="F:DNA-binding transcription factor activity, RNA polymerase II-specific"/>
    <property type="evidence" value="ECO:0007669"/>
    <property type="project" value="TreeGrafter"/>
</dbReference>
<dbReference type="CDD" id="cd22249">
    <property type="entry name" value="UDM1_RNF168_RNF169-like"/>
    <property type="match status" value="1"/>
</dbReference>